<dbReference type="PANTHER" id="PTHR17453">
    <property type="entry name" value="SIGNAL RECOGNITION PARTICLE 19 KD PROTEIN"/>
    <property type="match status" value="1"/>
</dbReference>
<keyword evidence="4" id="KW-0687">Ribonucleoprotein</keyword>
<dbReference type="Gene3D" id="3.30.56.30">
    <property type="entry name" value="Signal recognition particle, SRP19-like subunit"/>
    <property type="match status" value="1"/>
</dbReference>
<evidence type="ECO:0000313" key="7">
    <source>
        <dbReference type="Proteomes" id="UP000189580"/>
    </source>
</evidence>
<accession>A0A161HJF6</accession>
<dbReference type="PANTHER" id="PTHR17453:SF0">
    <property type="entry name" value="SIGNAL RECOGNITION PARTICLE 19 KDA PROTEIN"/>
    <property type="match status" value="1"/>
</dbReference>
<feature type="region of interest" description="Disordered" evidence="5">
    <location>
        <begin position="1"/>
        <end position="92"/>
    </location>
</feature>
<feature type="compositionally biased region" description="Low complexity" evidence="5">
    <location>
        <begin position="46"/>
        <end position="75"/>
    </location>
</feature>
<dbReference type="KEGG" id="slb:AWJ20_4367"/>
<dbReference type="GeneID" id="30036491"/>
<dbReference type="RefSeq" id="XP_018734025.1">
    <property type="nucleotide sequence ID" value="XM_018881432.1"/>
</dbReference>
<evidence type="ECO:0000256" key="5">
    <source>
        <dbReference type="SAM" id="MobiDB-lite"/>
    </source>
</evidence>
<dbReference type="GO" id="GO:0008312">
    <property type="term" value="F:7S RNA binding"/>
    <property type="evidence" value="ECO:0007669"/>
    <property type="project" value="InterPro"/>
</dbReference>
<comment type="subcellular location">
    <subcellularLocation>
        <location evidence="1">Cytoplasm</location>
    </subcellularLocation>
</comment>
<proteinExistence type="predicted"/>
<sequence length="287" mass="31401">MPTLEEISDDDIDDIDNMDYDPSDFDPKNPFAKSNPVNVRSPFGEPSQPASSAVAAPASESPSGSAAGSGTASPSGPDPSRRPANYPTAGGIPVINNTEDMDQFKTWQVIYPVYFDASKTHAEGRRVSKDLAVENPLAQTIMDALRTIGVRTVFEITKVHPKDWANPGRIRVQLRDGTSRVPIKNKRHLYILIGQYLKSHPTTDKTPLESPVYASLAQQQGIQLPEKSEPLAIPTGWKINTILPLTSRALSGGEATDEMMSQMQNQMFPGLNMPDVKPPKKKIIRAR</sequence>
<gene>
    <name evidence="6" type="primary">SEC65</name>
    <name evidence="6" type="ORF">AWJ20_4367</name>
</gene>
<dbReference type="InterPro" id="IPR036521">
    <property type="entry name" value="SRP19-like_sf"/>
</dbReference>
<organism evidence="6 7">
    <name type="scientific">Sugiyamaella lignohabitans</name>
    <dbReference type="NCBI Taxonomy" id="796027"/>
    <lineage>
        <taxon>Eukaryota</taxon>
        <taxon>Fungi</taxon>
        <taxon>Dikarya</taxon>
        <taxon>Ascomycota</taxon>
        <taxon>Saccharomycotina</taxon>
        <taxon>Dipodascomycetes</taxon>
        <taxon>Dipodascales</taxon>
        <taxon>Trichomonascaceae</taxon>
        <taxon>Sugiyamaella</taxon>
    </lineage>
</organism>
<evidence type="ECO:0000256" key="2">
    <source>
        <dbReference type="ARBA" id="ARBA00022490"/>
    </source>
</evidence>
<name>A0A161HJF6_9ASCO</name>
<evidence type="ECO:0000313" key="6">
    <source>
        <dbReference type="EMBL" id="ANB11548.1"/>
    </source>
</evidence>
<dbReference type="EMBL" id="CP014500">
    <property type="protein sequence ID" value="ANB11548.1"/>
    <property type="molecule type" value="Genomic_DNA"/>
</dbReference>
<dbReference type="AlphaFoldDB" id="A0A161HJF6"/>
<evidence type="ECO:0000256" key="3">
    <source>
        <dbReference type="ARBA" id="ARBA00023135"/>
    </source>
</evidence>
<dbReference type="Proteomes" id="UP000189580">
    <property type="component" value="Chromosome c"/>
</dbReference>
<dbReference type="GO" id="GO:0006617">
    <property type="term" value="P:SRP-dependent cotranslational protein targeting to membrane, signal sequence recognition"/>
    <property type="evidence" value="ECO:0007669"/>
    <property type="project" value="TreeGrafter"/>
</dbReference>
<evidence type="ECO:0000256" key="4">
    <source>
        <dbReference type="ARBA" id="ARBA00023274"/>
    </source>
</evidence>
<dbReference type="InterPro" id="IPR002778">
    <property type="entry name" value="Signal_recog_particle_SRP19"/>
</dbReference>
<dbReference type="FunFam" id="3.30.56.30:FF:000003">
    <property type="entry name" value="Signal recognition particle SEC65 subunit"/>
    <property type="match status" value="1"/>
</dbReference>
<dbReference type="SUPFAM" id="SSF69695">
    <property type="entry name" value="SRP19"/>
    <property type="match status" value="1"/>
</dbReference>
<dbReference type="GO" id="GO:0005786">
    <property type="term" value="C:signal recognition particle, endoplasmic reticulum targeting"/>
    <property type="evidence" value="ECO:0007669"/>
    <property type="project" value="UniProtKB-KW"/>
</dbReference>
<dbReference type="Pfam" id="PF01922">
    <property type="entry name" value="SRP19"/>
    <property type="match status" value="1"/>
</dbReference>
<keyword evidence="2" id="KW-0963">Cytoplasm</keyword>
<evidence type="ECO:0000256" key="1">
    <source>
        <dbReference type="ARBA" id="ARBA00004496"/>
    </source>
</evidence>
<keyword evidence="3" id="KW-0733">Signal recognition particle</keyword>
<protein>
    <submittedName>
        <fullName evidence="6">Sec65p</fullName>
    </submittedName>
</protein>
<reference evidence="6 7" key="1">
    <citation type="submission" date="2016-02" db="EMBL/GenBank/DDBJ databases">
        <title>Complete genome sequence and transcriptome regulation of the pentose utilising yeast Sugiyamaella lignohabitans.</title>
        <authorList>
            <person name="Bellasio M."/>
            <person name="Peymann A."/>
            <person name="Valli M."/>
            <person name="Sipitzky M."/>
            <person name="Graf A."/>
            <person name="Sauer M."/>
            <person name="Marx H."/>
            <person name="Mattanovich D."/>
        </authorList>
    </citation>
    <scope>NUCLEOTIDE SEQUENCE [LARGE SCALE GENOMIC DNA]</scope>
    <source>
        <strain evidence="6 7">CBS 10342</strain>
    </source>
</reference>
<keyword evidence="7" id="KW-1185">Reference proteome</keyword>
<feature type="region of interest" description="Disordered" evidence="5">
    <location>
        <begin position="268"/>
        <end position="287"/>
    </location>
</feature>
<dbReference type="OrthoDB" id="2190947at2759"/>
<feature type="compositionally biased region" description="Acidic residues" evidence="5">
    <location>
        <begin position="1"/>
        <end position="24"/>
    </location>
</feature>